<name>A0A4W3GXC7_CALMI</name>
<proteinExistence type="predicted"/>
<dbReference type="AlphaFoldDB" id="A0A4W3GXC7"/>
<keyword evidence="10" id="KW-1185">Reference proteome</keyword>
<evidence type="ECO:0000256" key="1">
    <source>
        <dbReference type="ARBA" id="ARBA00011903"/>
    </source>
</evidence>
<dbReference type="OMA" id="SWMSKGH"/>
<evidence type="ECO:0000256" key="2">
    <source>
        <dbReference type="ARBA" id="ARBA00022443"/>
    </source>
</evidence>
<evidence type="ECO:0000256" key="3">
    <source>
        <dbReference type="ARBA" id="ARBA00022679"/>
    </source>
</evidence>
<dbReference type="GeneTree" id="ENSGT01030000234826"/>
<reference evidence="9" key="5">
    <citation type="submission" date="2025-09" db="UniProtKB">
        <authorList>
            <consortium name="Ensembl"/>
        </authorList>
    </citation>
    <scope>IDENTIFICATION</scope>
</reference>
<reference evidence="10" key="1">
    <citation type="journal article" date="2006" name="Science">
        <title>Ancient noncoding elements conserved in the human genome.</title>
        <authorList>
            <person name="Venkatesh B."/>
            <person name="Kirkness E.F."/>
            <person name="Loh Y.H."/>
            <person name="Halpern A.L."/>
            <person name="Lee A.P."/>
            <person name="Johnson J."/>
            <person name="Dandona N."/>
            <person name="Viswanathan L.D."/>
            <person name="Tay A."/>
            <person name="Venter J.C."/>
            <person name="Strausberg R.L."/>
            <person name="Brenner S."/>
        </authorList>
    </citation>
    <scope>NUCLEOTIDE SEQUENCE [LARGE SCALE GENOMIC DNA]</scope>
</reference>
<dbReference type="EC" id="2.7.10.2" evidence="1"/>
<evidence type="ECO:0000256" key="5">
    <source>
        <dbReference type="ARBA" id="ARBA00022777"/>
    </source>
</evidence>
<keyword evidence="3" id="KW-0808">Transferase</keyword>
<evidence type="ECO:0000259" key="8">
    <source>
        <dbReference type="Pfam" id="PF22931"/>
    </source>
</evidence>
<keyword evidence="4" id="KW-0547">Nucleotide-binding</keyword>
<dbReference type="Proteomes" id="UP000314986">
    <property type="component" value="Unassembled WGS sequence"/>
</dbReference>
<dbReference type="InterPro" id="IPR055175">
    <property type="entry name" value="ACK/TNK-like_SAM"/>
</dbReference>
<evidence type="ECO:0000256" key="6">
    <source>
        <dbReference type="ARBA" id="ARBA00022840"/>
    </source>
</evidence>
<keyword evidence="6" id="KW-0067">ATP-binding</keyword>
<dbReference type="STRING" id="7868.ENSCMIP00000008978"/>
<reference evidence="9" key="4">
    <citation type="submission" date="2025-08" db="UniProtKB">
        <authorList>
            <consortium name="Ensembl"/>
        </authorList>
    </citation>
    <scope>IDENTIFICATION</scope>
</reference>
<reference evidence="10" key="2">
    <citation type="journal article" date="2007" name="PLoS Biol.">
        <title>Survey sequencing and comparative analysis of the elephant shark (Callorhinchus milii) genome.</title>
        <authorList>
            <person name="Venkatesh B."/>
            <person name="Kirkness E.F."/>
            <person name="Loh Y.H."/>
            <person name="Halpern A.L."/>
            <person name="Lee A.P."/>
            <person name="Johnson J."/>
            <person name="Dandona N."/>
            <person name="Viswanathan L.D."/>
            <person name="Tay A."/>
            <person name="Venter J.C."/>
            <person name="Strausberg R.L."/>
            <person name="Brenner S."/>
        </authorList>
    </citation>
    <scope>NUCLEOTIDE SEQUENCE [LARGE SCALE GENOMIC DNA]</scope>
</reference>
<evidence type="ECO:0000313" key="10">
    <source>
        <dbReference type="Proteomes" id="UP000314986"/>
    </source>
</evidence>
<feature type="domain" description="ACK/TNK-like SAM" evidence="8">
    <location>
        <begin position="10"/>
        <end position="54"/>
    </location>
</feature>
<evidence type="ECO:0000256" key="7">
    <source>
        <dbReference type="ARBA" id="ARBA00023137"/>
    </source>
</evidence>
<organism evidence="9 10">
    <name type="scientific">Callorhinchus milii</name>
    <name type="common">Ghost shark</name>
    <dbReference type="NCBI Taxonomy" id="7868"/>
    <lineage>
        <taxon>Eukaryota</taxon>
        <taxon>Metazoa</taxon>
        <taxon>Chordata</taxon>
        <taxon>Craniata</taxon>
        <taxon>Vertebrata</taxon>
        <taxon>Chondrichthyes</taxon>
        <taxon>Holocephali</taxon>
        <taxon>Chimaeriformes</taxon>
        <taxon>Callorhinchidae</taxon>
        <taxon>Callorhinchus</taxon>
    </lineage>
</organism>
<reference evidence="10" key="3">
    <citation type="journal article" date="2014" name="Nature">
        <title>Elephant shark genome provides unique insights into gnathostome evolution.</title>
        <authorList>
            <consortium name="International Elephant Shark Genome Sequencing Consortium"/>
            <person name="Venkatesh B."/>
            <person name="Lee A.P."/>
            <person name="Ravi V."/>
            <person name="Maurya A.K."/>
            <person name="Lian M.M."/>
            <person name="Swann J.B."/>
            <person name="Ohta Y."/>
            <person name="Flajnik M.F."/>
            <person name="Sutoh Y."/>
            <person name="Kasahara M."/>
            <person name="Hoon S."/>
            <person name="Gangu V."/>
            <person name="Roy S.W."/>
            <person name="Irimia M."/>
            <person name="Korzh V."/>
            <person name="Kondrychyn I."/>
            <person name="Lim Z.W."/>
            <person name="Tay B.H."/>
            <person name="Tohari S."/>
            <person name="Kong K.W."/>
            <person name="Ho S."/>
            <person name="Lorente-Galdos B."/>
            <person name="Quilez J."/>
            <person name="Marques-Bonet T."/>
            <person name="Raney B.J."/>
            <person name="Ingham P.W."/>
            <person name="Tay A."/>
            <person name="Hillier L.W."/>
            <person name="Minx P."/>
            <person name="Boehm T."/>
            <person name="Wilson R.K."/>
            <person name="Brenner S."/>
            <person name="Warren W.C."/>
        </authorList>
    </citation>
    <scope>NUCLEOTIDE SEQUENCE [LARGE SCALE GENOMIC DNA]</scope>
</reference>
<keyword evidence="5" id="KW-0418">Kinase</keyword>
<accession>A0A4W3GXC7</accession>
<protein>
    <recommendedName>
        <fullName evidence="1">non-specific protein-tyrosine kinase</fullName>
        <ecNumber evidence="1">2.7.10.2</ecNumber>
    </recommendedName>
</protein>
<keyword evidence="7" id="KW-0829">Tyrosine-protein kinase</keyword>
<dbReference type="InterPro" id="IPR049587">
    <property type="entry name" value="TNK-like_SAM"/>
</dbReference>
<dbReference type="CDD" id="cd09539">
    <property type="entry name" value="SAM_TNK-like"/>
    <property type="match status" value="1"/>
</dbReference>
<dbReference type="Pfam" id="PF22931">
    <property type="entry name" value="SAM_TNK"/>
    <property type="match status" value="1"/>
</dbReference>
<sequence length="72" mass="8567">MSPEEGSEWLRHFLQELQLEQFHLKIRNELNVTRLSHFDYVKTMDLERIGMGRPGRNWEDIFGPTATTNLHV</sequence>
<dbReference type="GO" id="GO:0004715">
    <property type="term" value="F:non-membrane spanning protein tyrosine kinase activity"/>
    <property type="evidence" value="ECO:0007669"/>
    <property type="project" value="UniProtKB-EC"/>
</dbReference>
<dbReference type="InParanoid" id="A0A4W3GXC7"/>
<dbReference type="GO" id="GO:0005524">
    <property type="term" value="F:ATP binding"/>
    <property type="evidence" value="ECO:0007669"/>
    <property type="project" value="UniProtKB-KW"/>
</dbReference>
<keyword evidence="2" id="KW-0728">SH3 domain</keyword>
<evidence type="ECO:0000256" key="4">
    <source>
        <dbReference type="ARBA" id="ARBA00022741"/>
    </source>
</evidence>
<evidence type="ECO:0000313" key="9">
    <source>
        <dbReference type="Ensembl" id="ENSCMIP00000008978.1"/>
    </source>
</evidence>
<dbReference type="Ensembl" id="ENSCMIT00000009227.1">
    <property type="protein sequence ID" value="ENSCMIP00000008978.1"/>
    <property type="gene ID" value="ENSCMIG00000004789.1"/>
</dbReference>